<feature type="compositionally biased region" description="Pro residues" evidence="1">
    <location>
        <begin position="106"/>
        <end position="119"/>
    </location>
</feature>
<dbReference type="EMBL" id="KQ243263">
    <property type="protein sequence ID" value="KNC76089.1"/>
    <property type="molecule type" value="Genomic_DNA"/>
</dbReference>
<dbReference type="RefSeq" id="XP_014149991.1">
    <property type="nucleotide sequence ID" value="XM_014294516.1"/>
</dbReference>
<dbReference type="Proteomes" id="UP000054560">
    <property type="component" value="Unassembled WGS sequence"/>
</dbReference>
<feature type="compositionally biased region" description="Acidic residues" evidence="1">
    <location>
        <begin position="987"/>
        <end position="999"/>
    </location>
</feature>
<sequence>IHSGNDVRRGLDSGQTSIAQQTPTETVHRLSLYLLDTPTHQPGDTTIPQDYVGSCSRLFADHCTCITCCNLPQLALEPSSSVPQTTDACRMERSTITHPHTHPHTPVLPHPHTPVQPRPHPQALDPECVLNPDPIPVAAIVPPVSLWRPKTPNPGQLGNGMGHAEMIPDRQDEQTDGLQAVATSSCNWQWPILASQPDLPPVEWVPLCGTELLQLVCAPQTTDPLPVHTDSGTWPIGIGSRDVGKALDMRLTDANACMDTCDSDACMDTGLYTHSTAYLSLSPQPEQRAVSEEALINLIPHSGSTSPVQTPTLFEVSPIASTAECSITPTQSAQGDQVSAIPPTVGCSVWGYPADTCLESVLLEGPVFRMETSPVHTDESLVNTLARTVRLLRDVGNWLETAEQDLSIALQKCVDQSASTLPMLSVSDLLCSQTTEWGGEVPDLPKEPALACTCPQLLWQPFIFPPQAPSISGRIPTCRGLTTRRHTPDNQPPRSERTRPQRPITDANPRGTEHHYNLRRHPTPATQPQTTQSQARDTPDSRDSGRVGCGHSLAVHEMNAPQGRTSPTTPTLRMSTCRAVASTGDSSQNRDDAHVRKALRRRNSARYIRELTAAMLADTPAQHEKEGVGDVEGTHTTAKRKSVKQPHCEGTVDSDTADPITNSSILVRSAPTRAETGPQFLDRSDGTIGGRGTKRRCCESPSEWEGVETHSKKRRVSPQLISAQLLECDSTDEQHTHTHTPHLSCTAYEPVKRNTRVHTQVAEKGTGKAHSYSGISLRITGLRASATGIKRLKDEMTGDPRTLGKATASHRTTHAHATHTNPCTPTHTPPARTHAHTTHTNPYTPTHTPARTRAHTTHTNPYTPTHTPSRTHARTGTGPSHLASKWPATSLERIHGDKGCDNGTSGKDEEKEKAKEKEKEKVPLRNTRAWEPLHSTWTTETDEKTGEETDKEMDKDKDADKDTDKDMDTDKDTDKDMDKDKDKQMETENESEDEYGNEMEMDKGRAVCIQPPTSPAVRHEPRSSVPSSSYACTQQQHRLPPPQRCAQEIRGLREDMLADTPAPRDRGDRAGGTDGNAPVYTGHGTPSRTRARTSPFVRDGADTAVNGTGAQSNGGPSPSGRGAGQVHPHKRSARETPTTHGTTDTQSRLQSGRTQPTKPTAHTTQSHTVTPAHTLPSYRSTQSPAHVWGSSGAYSVRRGVRLRLTLPRHRAETHHGTTEDSVDMRTDTTQTPRSRTHVAEIPTTQASMDVCTGVCTRTRTRAHTRVVTATAPPAPQPGTVKACVRAERDETGEGRMGSTAHNRAYRGLLMYYTGKDKVRRRVPSTLPSHYRAKLLSHIKIDPTHTYTYTHTHAHTHNTQPRAQAWASGALSMHTLRQPCSYATETGTLHPTCTVHNTCNTPNTPNTQAIGMTTMQRTRGMAGEGTDTESGVGVDSHPSEPWPFPRGEVQCPKTLAWG</sequence>
<feature type="compositionally biased region" description="Basic and acidic residues" evidence="1">
    <location>
        <begin position="1210"/>
        <end position="1226"/>
    </location>
</feature>
<dbReference type="GeneID" id="25911903"/>
<evidence type="ECO:0000313" key="3">
    <source>
        <dbReference type="Proteomes" id="UP000054560"/>
    </source>
</evidence>
<feature type="non-terminal residue" evidence="2">
    <location>
        <position position="1"/>
    </location>
</feature>
<accession>A0A0L0FH42</accession>
<feature type="compositionally biased region" description="Basic and acidic residues" evidence="1">
    <location>
        <begin position="1"/>
        <end position="11"/>
    </location>
</feature>
<feature type="region of interest" description="Disordered" evidence="1">
    <location>
        <begin position="795"/>
        <end position="1190"/>
    </location>
</feature>
<feature type="compositionally biased region" description="Polar residues" evidence="1">
    <location>
        <begin position="1105"/>
        <end position="1116"/>
    </location>
</feature>
<feature type="compositionally biased region" description="Basic and acidic residues" evidence="1">
    <location>
        <begin position="892"/>
        <end position="923"/>
    </location>
</feature>
<feature type="compositionally biased region" description="Basic and acidic residues" evidence="1">
    <location>
        <begin position="941"/>
        <end position="986"/>
    </location>
</feature>
<reference evidence="2 3" key="1">
    <citation type="submission" date="2011-02" db="EMBL/GenBank/DDBJ databases">
        <title>The Genome Sequence of Sphaeroforma arctica JP610.</title>
        <authorList>
            <consortium name="The Broad Institute Genome Sequencing Platform"/>
            <person name="Russ C."/>
            <person name="Cuomo C."/>
            <person name="Young S.K."/>
            <person name="Zeng Q."/>
            <person name="Gargeya S."/>
            <person name="Alvarado L."/>
            <person name="Berlin A."/>
            <person name="Chapman S.B."/>
            <person name="Chen Z."/>
            <person name="Freedman E."/>
            <person name="Gellesch M."/>
            <person name="Goldberg J."/>
            <person name="Griggs A."/>
            <person name="Gujja S."/>
            <person name="Heilman E."/>
            <person name="Heiman D."/>
            <person name="Howarth C."/>
            <person name="Mehta T."/>
            <person name="Neiman D."/>
            <person name="Pearson M."/>
            <person name="Roberts A."/>
            <person name="Saif S."/>
            <person name="Shea T."/>
            <person name="Shenoy N."/>
            <person name="Sisk P."/>
            <person name="Stolte C."/>
            <person name="Sykes S."/>
            <person name="White J."/>
            <person name="Yandava C."/>
            <person name="Burger G."/>
            <person name="Gray M.W."/>
            <person name="Holland P.W.H."/>
            <person name="King N."/>
            <person name="Lang F.B.F."/>
            <person name="Roger A.J."/>
            <person name="Ruiz-Trillo I."/>
            <person name="Haas B."/>
            <person name="Nusbaum C."/>
            <person name="Birren B."/>
        </authorList>
    </citation>
    <scope>NUCLEOTIDE SEQUENCE [LARGE SCALE GENOMIC DNA]</scope>
    <source>
        <strain evidence="2 3">JP610</strain>
    </source>
</reference>
<name>A0A0L0FH42_9EUKA</name>
<keyword evidence="3" id="KW-1185">Reference proteome</keyword>
<feature type="region of interest" description="Disordered" evidence="1">
    <location>
        <begin position="1"/>
        <end position="24"/>
    </location>
</feature>
<evidence type="ECO:0000313" key="2">
    <source>
        <dbReference type="EMBL" id="KNC76089.1"/>
    </source>
</evidence>
<gene>
    <name evidence="2" type="ORF">SARC_11399</name>
</gene>
<proteinExistence type="predicted"/>
<feature type="region of interest" description="Disordered" evidence="1">
    <location>
        <begin position="1419"/>
        <end position="1457"/>
    </location>
</feature>
<feature type="compositionally biased region" description="Low complexity" evidence="1">
    <location>
        <begin position="818"/>
        <end position="849"/>
    </location>
</feature>
<feature type="compositionally biased region" description="Low complexity" evidence="1">
    <location>
        <begin position="523"/>
        <end position="535"/>
    </location>
</feature>
<protein>
    <submittedName>
        <fullName evidence="2">Uncharacterized protein</fullName>
    </submittedName>
</protein>
<feature type="region of interest" description="Disordered" evidence="1">
    <location>
        <begin position="470"/>
        <end position="549"/>
    </location>
</feature>
<feature type="compositionally biased region" description="Polar residues" evidence="1">
    <location>
        <begin position="13"/>
        <end position="24"/>
    </location>
</feature>
<feature type="region of interest" description="Disordered" evidence="1">
    <location>
        <begin position="1210"/>
        <end position="1235"/>
    </location>
</feature>
<organism evidence="2 3">
    <name type="scientific">Sphaeroforma arctica JP610</name>
    <dbReference type="NCBI Taxonomy" id="667725"/>
    <lineage>
        <taxon>Eukaryota</taxon>
        <taxon>Ichthyosporea</taxon>
        <taxon>Ichthyophonida</taxon>
        <taxon>Sphaeroforma</taxon>
    </lineage>
</organism>
<feature type="region of interest" description="Disordered" evidence="1">
    <location>
        <begin position="621"/>
        <end position="716"/>
    </location>
</feature>
<evidence type="ECO:0000256" key="1">
    <source>
        <dbReference type="SAM" id="MobiDB-lite"/>
    </source>
</evidence>
<feature type="compositionally biased region" description="Basic and acidic residues" evidence="1">
    <location>
        <begin position="1050"/>
        <end position="1071"/>
    </location>
</feature>
<feature type="compositionally biased region" description="Polar residues" evidence="1">
    <location>
        <begin position="1024"/>
        <end position="1037"/>
    </location>
</feature>
<feature type="compositionally biased region" description="Polar residues" evidence="1">
    <location>
        <begin position="1135"/>
        <end position="1184"/>
    </location>
</feature>
<feature type="compositionally biased region" description="Low complexity" evidence="1">
    <location>
        <begin position="857"/>
        <end position="868"/>
    </location>
</feature>
<feature type="region of interest" description="Disordered" evidence="1">
    <location>
        <begin position="96"/>
        <end position="119"/>
    </location>
</feature>